<feature type="region of interest" description="Disordered" evidence="1">
    <location>
        <begin position="63"/>
        <end position="82"/>
    </location>
</feature>
<feature type="compositionally biased region" description="Low complexity" evidence="1">
    <location>
        <begin position="233"/>
        <end position="245"/>
    </location>
</feature>
<feature type="chain" id="PRO_5046085575" evidence="2">
    <location>
        <begin position="31"/>
        <end position="245"/>
    </location>
</feature>
<protein>
    <submittedName>
        <fullName evidence="3">Uncharacterized protein</fullName>
    </submittedName>
</protein>
<feature type="compositionally biased region" description="Low complexity" evidence="1">
    <location>
        <begin position="165"/>
        <end position="226"/>
    </location>
</feature>
<dbReference type="Proteomes" id="UP001596044">
    <property type="component" value="Unassembled WGS sequence"/>
</dbReference>
<name>A0ABW0KFE1_9BACL</name>
<feature type="region of interest" description="Disordered" evidence="1">
    <location>
        <begin position="148"/>
        <end position="245"/>
    </location>
</feature>
<dbReference type="RefSeq" id="WP_270880978.1">
    <property type="nucleotide sequence ID" value="NZ_JAQFVF010000044.1"/>
</dbReference>
<evidence type="ECO:0000256" key="1">
    <source>
        <dbReference type="SAM" id="MobiDB-lite"/>
    </source>
</evidence>
<feature type="compositionally biased region" description="Low complexity" evidence="1">
    <location>
        <begin position="66"/>
        <end position="76"/>
    </location>
</feature>
<comment type="caution">
    <text evidence="3">The sequence shown here is derived from an EMBL/GenBank/DDBJ whole genome shotgun (WGS) entry which is preliminary data.</text>
</comment>
<sequence length="245" mass="24719">MKRPFKVVTASVGLLLASQLFIYPQTPAIAAGTPSLVEWSNDEVKAYYDAAVDWSLPIQAAEKDSSASPSPTPSAAVGGSTVTSSGTAPIIVNHSYGGGFGWDDLLLYHLIFNSGSPYSSSTWVSNHTTYNYRSNTPYVTKTYQGNSFSNRSVAKSPTTSSGKGTFSTNKSSASTTTGTSTKSTSSSSTSSSNSAKTSTGSSSSVSTGSSSSSSSGSSKSTSTSSGSIGGKSSGFSSSSSSSSGG</sequence>
<evidence type="ECO:0000313" key="3">
    <source>
        <dbReference type="EMBL" id="MFC5452000.1"/>
    </source>
</evidence>
<dbReference type="EMBL" id="JBHSMJ010000040">
    <property type="protein sequence ID" value="MFC5452000.1"/>
    <property type="molecule type" value="Genomic_DNA"/>
</dbReference>
<accession>A0ABW0KFE1</accession>
<feature type="compositionally biased region" description="Polar residues" evidence="1">
    <location>
        <begin position="148"/>
        <end position="164"/>
    </location>
</feature>
<organism evidence="3 4">
    <name type="scientific">Paenibacillus aestuarii</name>
    <dbReference type="NCBI Taxonomy" id="516965"/>
    <lineage>
        <taxon>Bacteria</taxon>
        <taxon>Bacillati</taxon>
        <taxon>Bacillota</taxon>
        <taxon>Bacilli</taxon>
        <taxon>Bacillales</taxon>
        <taxon>Paenibacillaceae</taxon>
        <taxon>Paenibacillus</taxon>
    </lineage>
</organism>
<evidence type="ECO:0000313" key="4">
    <source>
        <dbReference type="Proteomes" id="UP001596044"/>
    </source>
</evidence>
<feature type="signal peptide" evidence="2">
    <location>
        <begin position="1"/>
        <end position="30"/>
    </location>
</feature>
<proteinExistence type="predicted"/>
<keyword evidence="2" id="KW-0732">Signal</keyword>
<keyword evidence="4" id="KW-1185">Reference proteome</keyword>
<gene>
    <name evidence="3" type="ORF">ACFPOG_27730</name>
</gene>
<reference evidence="4" key="1">
    <citation type="journal article" date="2019" name="Int. J. Syst. Evol. Microbiol.">
        <title>The Global Catalogue of Microorganisms (GCM) 10K type strain sequencing project: providing services to taxonomists for standard genome sequencing and annotation.</title>
        <authorList>
            <consortium name="The Broad Institute Genomics Platform"/>
            <consortium name="The Broad Institute Genome Sequencing Center for Infectious Disease"/>
            <person name="Wu L."/>
            <person name="Ma J."/>
        </authorList>
    </citation>
    <scope>NUCLEOTIDE SEQUENCE [LARGE SCALE GENOMIC DNA]</scope>
    <source>
        <strain evidence="4">KACC 11904</strain>
    </source>
</reference>
<evidence type="ECO:0000256" key="2">
    <source>
        <dbReference type="SAM" id="SignalP"/>
    </source>
</evidence>